<dbReference type="FunFam" id="1.20.1310.20:FF:000001">
    <property type="entry name" value="Erythrocyte membrane protein 1, PfEMP1"/>
    <property type="match status" value="1"/>
</dbReference>
<feature type="domain" description="Plasmodium falciparum erythrocyte membrane protein-1 N-terminal segment" evidence="4">
    <location>
        <begin position="15"/>
        <end position="50"/>
    </location>
</feature>
<dbReference type="GO" id="GO:0046789">
    <property type="term" value="F:host cell surface receptor binding"/>
    <property type="evidence" value="ECO:0007669"/>
    <property type="project" value="InterPro"/>
</dbReference>
<dbReference type="InterPro" id="IPR049158">
    <property type="entry name" value="PfEMP1_CIDRalpha1_dom"/>
</dbReference>
<dbReference type="InterPro" id="IPR042202">
    <property type="entry name" value="Duffy-ag-bd_sf"/>
</dbReference>
<dbReference type="InterPro" id="IPR054595">
    <property type="entry name" value="DBL_C"/>
</dbReference>
<dbReference type="InterPro" id="IPR029210">
    <property type="entry name" value="PfEMP1_NTS"/>
</dbReference>
<dbReference type="Proteomes" id="UP000030708">
    <property type="component" value="Unassembled WGS sequence"/>
</dbReference>
<evidence type="ECO:0000313" key="8">
    <source>
        <dbReference type="Proteomes" id="UP000030708"/>
    </source>
</evidence>
<dbReference type="EMBL" id="KI926658">
    <property type="protein sequence ID" value="ETW33400.1"/>
    <property type="molecule type" value="Genomic_DNA"/>
</dbReference>
<feature type="region of interest" description="Disordered" evidence="1">
    <location>
        <begin position="713"/>
        <end position="735"/>
    </location>
</feature>
<feature type="domain" description="Duffy-binding-like" evidence="6">
    <location>
        <begin position="306"/>
        <end position="455"/>
    </location>
</feature>
<dbReference type="InterPro" id="IPR008602">
    <property type="entry name" value="Duffy-antigen-binding"/>
</dbReference>
<dbReference type="FunFam" id="1.20.58.830:FF:000003">
    <property type="entry name" value="Erythrocyte membrane protein 1, PfEMP1"/>
    <property type="match status" value="1"/>
</dbReference>
<dbReference type="Gene3D" id="1.20.58.830">
    <property type="match status" value="2"/>
</dbReference>
<gene>
    <name evidence="7" type="ORF">PFTANZ_05881</name>
</gene>
<feature type="domain" description="Duffy-antigen binding" evidence="3">
    <location>
        <begin position="116"/>
        <end position="302"/>
    </location>
</feature>
<dbReference type="AlphaFoldDB" id="A0A024VYU5"/>
<dbReference type="Pfam" id="PF21807">
    <property type="entry name" value="PfEMP1_CIDRalpha1_dom"/>
    <property type="match status" value="1"/>
</dbReference>
<feature type="compositionally biased region" description="Basic residues" evidence="1">
    <location>
        <begin position="724"/>
        <end position="735"/>
    </location>
</feature>
<evidence type="ECO:0000259" key="3">
    <source>
        <dbReference type="Pfam" id="PF05424"/>
    </source>
</evidence>
<reference evidence="7 8" key="1">
    <citation type="submission" date="2013-02" db="EMBL/GenBank/DDBJ databases">
        <title>The Genome Annotation of Plasmodium falciparum Tanzania (2000708).</title>
        <authorList>
            <consortium name="The Broad Institute Genome Sequencing Platform"/>
            <consortium name="The Broad Institute Genome Sequencing Center for Infectious Disease"/>
            <person name="Neafsey D."/>
            <person name="Hoffman S."/>
            <person name="Volkman S."/>
            <person name="Rosenthal P."/>
            <person name="Walker B."/>
            <person name="Young S.K."/>
            <person name="Zeng Q."/>
            <person name="Gargeya S."/>
            <person name="Fitzgerald M."/>
            <person name="Haas B."/>
            <person name="Abouelleil A."/>
            <person name="Allen A.W."/>
            <person name="Alvarado L."/>
            <person name="Arachchi H.M."/>
            <person name="Berlin A.M."/>
            <person name="Chapman S.B."/>
            <person name="Gainer-Dewar J."/>
            <person name="Goldberg J."/>
            <person name="Griggs A."/>
            <person name="Gujja S."/>
            <person name="Hansen M."/>
            <person name="Howarth C."/>
            <person name="Imamovic A."/>
            <person name="Ireland A."/>
            <person name="Larimer J."/>
            <person name="McCowan C."/>
            <person name="Murphy C."/>
            <person name="Pearson M."/>
            <person name="Poon T.W."/>
            <person name="Priest M."/>
            <person name="Roberts A."/>
            <person name="Saif S."/>
            <person name="Shea T."/>
            <person name="Sisk P."/>
            <person name="Sykes S."/>
            <person name="Wortman J."/>
            <person name="Nusbaum C."/>
            <person name="Birren B."/>
        </authorList>
    </citation>
    <scope>NUCLEOTIDE SEQUENCE [LARGE SCALE GENOMIC DNA]</scope>
    <source>
        <strain evidence="8">Tanzania (2000708)</strain>
    </source>
</reference>
<proteinExistence type="predicted"/>
<protein>
    <recommendedName>
        <fullName evidence="9">Plasmodium falciparum erythrocyte membrane protein-1 N-terminal segment domain-containing protein</fullName>
    </recommendedName>
</protein>
<feature type="domain" description="PfEMP1 CIDRalpha1" evidence="5">
    <location>
        <begin position="519"/>
        <end position="561"/>
    </location>
</feature>
<evidence type="ECO:0000256" key="1">
    <source>
        <dbReference type="SAM" id="MobiDB-lite"/>
    </source>
</evidence>
<dbReference type="GO" id="GO:0016020">
    <property type="term" value="C:membrane"/>
    <property type="evidence" value="ECO:0007669"/>
    <property type="project" value="InterPro"/>
</dbReference>
<dbReference type="InterPro" id="IPR004258">
    <property type="entry name" value="DBL"/>
</dbReference>
<dbReference type="Pfam" id="PF03011">
    <property type="entry name" value="PFEMP"/>
    <property type="match status" value="1"/>
</dbReference>
<dbReference type="Pfam" id="PF15447">
    <property type="entry name" value="NTS"/>
    <property type="match status" value="1"/>
</dbReference>
<dbReference type="Gene3D" id="1.20.1310.20">
    <property type="entry name" value="Duffy-antigen binding domain"/>
    <property type="match status" value="1"/>
</dbReference>
<dbReference type="Pfam" id="PF05424">
    <property type="entry name" value="Duffy_binding"/>
    <property type="match status" value="1"/>
</dbReference>
<name>A0A024VYU5_PLAFA</name>
<evidence type="ECO:0000259" key="5">
    <source>
        <dbReference type="Pfam" id="PF21807"/>
    </source>
</evidence>
<evidence type="ECO:0000259" key="2">
    <source>
        <dbReference type="Pfam" id="PF03011"/>
    </source>
</evidence>
<organism evidence="7 8">
    <name type="scientific">Plasmodium falciparum Tanzania</name>
    <name type="common">2000708</name>
    <dbReference type="NCBI Taxonomy" id="1036725"/>
    <lineage>
        <taxon>Eukaryota</taxon>
        <taxon>Sar</taxon>
        <taxon>Alveolata</taxon>
        <taxon>Apicomplexa</taxon>
        <taxon>Aconoidasida</taxon>
        <taxon>Haemosporida</taxon>
        <taxon>Plasmodiidae</taxon>
        <taxon>Plasmodium</taxon>
        <taxon>Plasmodium (Laverania)</taxon>
    </lineage>
</organism>
<dbReference type="Pfam" id="PF22672">
    <property type="entry name" value="DBL_C"/>
    <property type="match status" value="1"/>
</dbReference>
<accession>A0A024VYU5</accession>
<feature type="compositionally biased region" description="Polar residues" evidence="1">
    <location>
        <begin position="713"/>
        <end position="723"/>
    </location>
</feature>
<dbReference type="SUPFAM" id="SSF140924">
    <property type="entry name" value="Duffy binding domain-like"/>
    <property type="match status" value="2"/>
</dbReference>
<reference evidence="7 8" key="2">
    <citation type="submission" date="2013-02" db="EMBL/GenBank/DDBJ databases">
        <title>The Genome Sequence of Plasmodium falciparum Tanzania (2000708).</title>
        <authorList>
            <consortium name="The Broad Institute Genome Sequencing Platform"/>
            <consortium name="The Broad Institute Genome Sequencing Center for Infectious Disease"/>
            <person name="Neafsey D."/>
            <person name="Cheeseman I."/>
            <person name="Volkman S."/>
            <person name="Adams J."/>
            <person name="Walker B."/>
            <person name="Young S.K."/>
            <person name="Zeng Q."/>
            <person name="Gargeya S."/>
            <person name="Fitzgerald M."/>
            <person name="Haas B."/>
            <person name="Abouelleil A."/>
            <person name="Alvarado L."/>
            <person name="Arachchi H.M."/>
            <person name="Berlin A.M."/>
            <person name="Chapman S.B."/>
            <person name="Dewar J."/>
            <person name="Goldberg J."/>
            <person name="Griggs A."/>
            <person name="Gujja S."/>
            <person name="Hansen M."/>
            <person name="Howarth C."/>
            <person name="Imamovic A."/>
            <person name="Larimer J."/>
            <person name="McCowan C."/>
            <person name="Murphy C."/>
            <person name="Neiman D."/>
            <person name="Pearson M."/>
            <person name="Priest M."/>
            <person name="Roberts A."/>
            <person name="Saif S."/>
            <person name="Shea T."/>
            <person name="Sisk P."/>
            <person name="Sykes S."/>
            <person name="Wortman J."/>
            <person name="Nusbaum C."/>
            <person name="Birren B."/>
        </authorList>
    </citation>
    <scope>NUCLEOTIDE SEQUENCE [LARGE SCALE GENOMIC DNA]</scope>
    <source>
        <strain evidence="8">Tanzania (2000708)</strain>
    </source>
</reference>
<evidence type="ECO:0000259" key="6">
    <source>
        <dbReference type="Pfam" id="PF22672"/>
    </source>
</evidence>
<evidence type="ECO:0008006" key="9">
    <source>
        <dbReference type="Google" id="ProtNLM"/>
    </source>
</evidence>
<evidence type="ECO:0000313" key="7">
    <source>
        <dbReference type="EMBL" id="ETW33400.1"/>
    </source>
</evidence>
<sequence>MAPPSAVTDYSDATDAKDFLDQIGQIVHKKVHGAALQHSNGELKGHLSLANFEELPRDKQTPKDACDLNHEYHTTVTSGFGKENPCKDRAEVRFSYTEGAECDNRKIRGSNGKSEGACAPFRRLHLCDQHLEHIKHDKITTHNLLADVCQAAKFEAESLKTYRAQYQHKYGDTGSPICTVLARSFADIGDIVRGRDLYRGNKKEKDRLEDNLKKIFAKIHEELKDAKEHYKDEDDREKNYYKLRNAWWEANRQEVWKAITCDAAGGRYFRKTCGSGKWTNEKCRCPINDVPTYFDYVPQYLRWLEEWAEDFCRKKKKRLEDVKKYCRGGSSNDKYCSGDGFDCTKTIRAEYIYAIGNDCTKCSFWCRLYESWIDNQKKEFLKQKQKYDKEISGSSRKKRSLSNKNYEGYDEEFYKILKSENVGGLDKFLEKLSNEDVCKKVQDTQGGRISFEKVNSSSTSGDGDGSNKTFYRSKYCEECPLCGVEKGNNSNEWKDKDESGECKGDELYNIPKETKHNVIPVLSFGDKRDQIKNKIEQFCAESNSSELTEQWKCYEEQDIKNYIQDDYEVHVNGSGGICILETTKGEENGKKQKTFNDFFNFWVGRLLNDSIEWREKFGKCLENGKKTCKNKQCRKNCECYESWVEEKKTEWEAIKEQFSKQKITGNQGGMVNGGFLDGGMTHYFVLEYVLEDSFLEDITKAYGDARAIQGIKNITRSQRMQRNPQRRKLQKSRRR</sequence>
<feature type="domain" description="Duffy-binding-like" evidence="2">
    <location>
        <begin position="598"/>
        <end position="726"/>
    </location>
</feature>
<evidence type="ECO:0000259" key="4">
    <source>
        <dbReference type="Pfam" id="PF15447"/>
    </source>
</evidence>